<evidence type="ECO:0000313" key="3">
    <source>
        <dbReference type="EMBL" id="KLO27256.1"/>
    </source>
</evidence>
<evidence type="ECO:0000313" key="4">
    <source>
        <dbReference type="Proteomes" id="UP000036464"/>
    </source>
</evidence>
<dbReference type="SUPFAM" id="SSF48264">
    <property type="entry name" value="Cytochrome P450"/>
    <property type="match status" value="1"/>
</dbReference>
<evidence type="ECO:0000256" key="2">
    <source>
        <dbReference type="SAM" id="MobiDB-lite"/>
    </source>
</evidence>
<dbReference type="Gene3D" id="1.10.630.10">
    <property type="entry name" value="Cytochrome P450"/>
    <property type="match status" value="1"/>
</dbReference>
<dbReference type="Pfam" id="PF00067">
    <property type="entry name" value="p450"/>
    <property type="match status" value="1"/>
</dbReference>
<keyword evidence="4" id="KW-1185">Reference proteome</keyword>
<evidence type="ECO:0000256" key="1">
    <source>
        <dbReference type="ARBA" id="ARBA00010617"/>
    </source>
</evidence>
<reference evidence="3 4" key="1">
    <citation type="submission" date="2015-05" db="EMBL/GenBank/DDBJ databases">
        <title>Genome sequence of Mycobacterium heraklionense Davo strain.</title>
        <authorList>
            <person name="Greninger A.L."/>
            <person name="Cunningham G."/>
            <person name="Miller S."/>
        </authorList>
    </citation>
    <scope>NUCLEOTIDE SEQUENCE [LARGE SCALE GENOMIC DNA]</scope>
    <source>
        <strain evidence="3 4">Davo</strain>
    </source>
</reference>
<dbReference type="RefSeq" id="WP_047320328.1">
    <property type="nucleotide sequence ID" value="NZ_LDPO01000015.1"/>
</dbReference>
<organism evidence="3 4">
    <name type="scientific">Mycolicibacter heraklionensis</name>
    <dbReference type="NCBI Taxonomy" id="512402"/>
    <lineage>
        <taxon>Bacteria</taxon>
        <taxon>Bacillati</taxon>
        <taxon>Actinomycetota</taxon>
        <taxon>Actinomycetes</taxon>
        <taxon>Mycobacteriales</taxon>
        <taxon>Mycobacteriaceae</taxon>
        <taxon>Mycolicibacter</taxon>
    </lineage>
</organism>
<dbReference type="InterPro" id="IPR002401">
    <property type="entry name" value="Cyt_P450_E_grp-I"/>
</dbReference>
<proteinExistence type="inferred from homology"/>
<dbReference type="PRINTS" id="PR00385">
    <property type="entry name" value="P450"/>
</dbReference>
<dbReference type="PANTHER" id="PTHR24305">
    <property type="entry name" value="CYTOCHROME P450"/>
    <property type="match status" value="1"/>
</dbReference>
<dbReference type="PANTHER" id="PTHR24305:SF166">
    <property type="entry name" value="CYTOCHROME P450 12A4, MITOCHONDRIAL-RELATED"/>
    <property type="match status" value="1"/>
</dbReference>
<gene>
    <name evidence="3" type="ORF">ABW16_16785</name>
</gene>
<dbReference type="InterPro" id="IPR001128">
    <property type="entry name" value="Cyt_P450"/>
</dbReference>
<dbReference type="InterPro" id="IPR036396">
    <property type="entry name" value="Cyt_P450_sf"/>
</dbReference>
<dbReference type="PRINTS" id="PR00463">
    <property type="entry name" value="EP450I"/>
</dbReference>
<dbReference type="EMBL" id="LDPO01000015">
    <property type="protein sequence ID" value="KLO27256.1"/>
    <property type="molecule type" value="Genomic_DNA"/>
</dbReference>
<accession>A0ABR5FCE5</accession>
<name>A0ABR5FCE5_9MYCO</name>
<dbReference type="InterPro" id="IPR050121">
    <property type="entry name" value="Cytochrome_P450_monoxygenase"/>
</dbReference>
<comment type="caution">
    <text evidence="3">The sequence shown here is derived from an EMBL/GenBank/DDBJ whole genome shotgun (WGS) entry which is preliminary data.</text>
</comment>
<protein>
    <submittedName>
        <fullName evidence="3">Cytochrome P450</fullName>
    </submittedName>
</protein>
<comment type="similarity">
    <text evidence="1">Belongs to the cytochrome P450 family.</text>
</comment>
<feature type="region of interest" description="Disordered" evidence="2">
    <location>
        <begin position="1"/>
        <end position="26"/>
    </location>
</feature>
<dbReference type="Proteomes" id="UP000036464">
    <property type="component" value="Unassembled WGS sequence"/>
</dbReference>
<sequence length="455" mass="50467">MTHTVASTAADTVKTPDSPAINLPPGARGSKFTAGVLFILSRRRVLQRLTRKYGAAFTVDVPMFGPTVIVTDPELARQVLLTNPEDLGNVQPNLSRILGAGSVFALDGAAHRRRRNLLSPPFHGKRVRAYEQIIVEETLREIATWPIGKPFETLRPMNRITINVILRAIFGAEGAELDKLRVGLPKWVTLGSRLAALPIPIRSYGRFTPWGRLAAWRAEYEVVLDKLIADVRSDPDFENRTDVLTLLLSSTYEDGTKMTRQEIGDELLTLLAAGHETTASTMAWVFERLSRYPELLDELTAEVDAGGNTLRRATIREVQRVRTVIDFSGRHVYAPSIQIGEWVIPRGYSVIVAINQVHQNPAAFGDPEGFDPKRYVAGSPSAFEWMPYGGGTRRCPGSTFANLEMDVVLRTVLERLTIEHTTAPGEKFHSRGVAFTPKNGGRITVRRRANGPEQQ</sequence>
<feature type="compositionally biased region" description="Polar residues" evidence="2">
    <location>
        <begin position="1"/>
        <end position="10"/>
    </location>
</feature>
<dbReference type="CDD" id="cd11053">
    <property type="entry name" value="CYP110-like"/>
    <property type="match status" value="1"/>
</dbReference>